<sequence length="80" mass="9518">MIYEIRQHVVEDEVEAGVEEEVLYEIRMRSASTPRGRYLQIHSEKRLAGVLLGVGDRTFHFKNDGCRFQEWFDNLVYRID</sequence>
<dbReference type="Proteomes" id="UP000243459">
    <property type="component" value="Chromosome 3"/>
</dbReference>
<name>A0A5P1F8N8_ASPOF</name>
<evidence type="ECO:0000313" key="1">
    <source>
        <dbReference type="EMBL" id="ONK74484.1"/>
    </source>
</evidence>
<dbReference type="AlphaFoldDB" id="A0A5P1F8N8"/>
<protein>
    <submittedName>
        <fullName evidence="1">Uncharacterized protein</fullName>
    </submittedName>
</protein>
<reference evidence="2" key="1">
    <citation type="journal article" date="2017" name="Nat. Commun.">
        <title>The asparagus genome sheds light on the origin and evolution of a young Y chromosome.</title>
        <authorList>
            <person name="Harkess A."/>
            <person name="Zhou J."/>
            <person name="Xu C."/>
            <person name="Bowers J.E."/>
            <person name="Van der Hulst R."/>
            <person name="Ayyampalayam S."/>
            <person name="Mercati F."/>
            <person name="Riccardi P."/>
            <person name="McKain M.R."/>
            <person name="Kakrana A."/>
            <person name="Tang H."/>
            <person name="Ray J."/>
            <person name="Groenendijk J."/>
            <person name="Arikit S."/>
            <person name="Mathioni S.M."/>
            <person name="Nakano M."/>
            <person name="Shan H."/>
            <person name="Telgmann-Rauber A."/>
            <person name="Kanno A."/>
            <person name="Yue Z."/>
            <person name="Chen H."/>
            <person name="Li W."/>
            <person name="Chen Y."/>
            <person name="Xu X."/>
            <person name="Zhang Y."/>
            <person name="Luo S."/>
            <person name="Chen H."/>
            <person name="Gao J."/>
            <person name="Mao Z."/>
            <person name="Pires J.C."/>
            <person name="Luo M."/>
            <person name="Kudrna D."/>
            <person name="Wing R.A."/>
            <person name="Meyers B.C."/>
            <person name="Yi K."/>
            <person name="Kong H."/>
            <person name="Lavrijsen P."/>
            <person name="Sunseri F."/>
            <person name="Falavigna A."/>
            <person name="Ye Y."/>
            <person name="Leebens-Mack J.H."/>
            <person name="Chen G."/>
        </authorList>
    </citation>
    <scope>NUCLEOTIDE SEQUENCE [LARGE SCALE GENOMIC DNA]</scope>
    <source>
        <strain evidence="2">cv. DH0086</strain>
    </source>
</reference>
<gene>
    <name evidence="1" type="ORF">A4U43_C03F6750</name>
</gene>
<organism evidence="1 2">
    <name type="scientific">Asparagus officinalis</name>
    <name type="common">Garden asparagus</name>
    <dbReference type="NCBI Taxonomy" id="4686"/>
    <lineage>
        <taxon>Eukaryota</taxon>
        <taxon>Viridiplantae</taxon>
        <taxon>Streptophyta</taxon>
        <taxon>Embryophyta</taxon>
        <taxon>Tracheophyta</taxon>
        <taxon>Spermatophyta</taxon>
        <taxon>Magnoliopsida</taxon>
        <taxon>Liliopsida</taxon>
        <taxon>Asparagales</taxon>
        <taxon>Asparagaceae</taxon>
        <taxon>Asparagoideae</taxon>
        <taxon>Asparagus</taxon>
    </lineage>
</organism>
<keyword evidence="2" id="KW-1185">Reference proteome</keyword>
<proteinExistence type="predicted"/>
<evidence type="ECO:0000313" key="2">
    <source>
        <dbReference type="Proteomes" id="UP000243459"/>
    </source>
</evidence>
<accession>A0A5P1F8N8</accession>
<dbReference type="EMBL" id="CM007383">
    <property type="protein sequence ID" value="ONK74484.1"/>
    <property type="molecule type" value="Genomic_DNA"/>
</dbReference>
<dbReference type="Gramene" id="ONK74484">
    <property type="protein sequence ID" value="ONK74484"/>
    <property type="gene ID" value="A4U43_C03F6750"/>
</dbReference>